<reference evidence="1" key="1">
    <citation type="submission" date="2022-04" db="EMBL/GenBank/DDBJ databases">
        <title>Genome of the entomopathogenic fungus Entomophthora muscae.</title>
        <authorList>
            <person name="Elya C."/>
            <person name="Lovett B.R."/>
            <person name="Lee E."/>
            <person name="Macias A.M."/>
            <person name="Hajek A.E."/>
            <person name="De Bivort B.L."/>
            <person name="Kasson M.T."/>
            <person name="De Fine Licht H.H."/>
            <person name="Stajich J.E."/>
        </authorList>
    </citation>
    <scope>NUCLEOTIDE SEQUENCE</scope>
    <source>
        <strain evidence="1">Berkeley</strain>
    </source>
</reference>
<evidence type="ECO:0000313" key="1">
    <source>
        <dbReference type="EMBL" id="KAJ9073307.1"/>
    </source>
</evidence>
<dbReference type="EMBL" id="QTSX02002916">
    <property type="protein sequence ID" value="KAJ9073307.1"/>
    <property type="molecule type" value="Genomic_DNA"/>
</dbReference>
<protein>
    <submittedName>
        <fullName evidence="1">Uncharacterized protein</fullName>
    </submittedName>
</protein>
<sequence length="103" mass="11124">MTSPVTLQPNHPQETKIANESTSTQLFSVLYITLTGLVDSIVPTNGPWDFLKKVFSYKVNLAPTLWWAFPSDPVGCLPASSPESATGKLPEIYGGSKPCGRKA</sequence>
<accession>A0ACC2TGD7</accession>
<dbReference type="Proteomes" id="UP001165960">
    <property type="component" value="Unassembled WGS sequence"/>
</dbReference>
<comment type="caution">
    <text evidence="1">The sequence shown here is derived from an EMBL/GenBank/DDBJ whole genome shotgun (WGS) entry which is preliminary data.</text>
</comment>
<proteinExistence type="predicted"/>
<name>A0ACC2TGD7_9FUNG</name>
<organism evidence="1 2">
    <name type="scientific">Entomophthora muscae</name>
    <dbReference type="NCBI Taxonomy" id="34485"/>
    <lineage>
        <taxon>Eukaryota</taxon>
        <taxon>Fungi</taxon>
        <taxon>Fungi incertae sedis</taxon>
        <taxon>Zoopagomycota</taxon>
        <taxon>Entomophthoromycotina</taxon>
        <taxon>Entomophthoromycetes</taxon>
        <taxon>Entomophthorales</taxon>
        <taxon>Entomophthoraceae</taxon>
        <taxon>Entomophthora</taxon>
    </lineage>
</organism>
<evidence type="ECO:0000313" key="2">
    <source>
        <dbReference type="Proteomes" id="UP001165960"/>
    </source>
</evidence>
<keyword evidence="2" id="KW-1185">Reference proteome</keyword>
<gene>
    <name evidence="1" type="ORF">DSO57_1017867</name>
</gene>